<name>A0A6A4H2F1_9AGAR</name>
<accession>A0A6A4H2F1</accession>
<evidence type="ECO:0000313" key="2">
    <source>
        <dbReference type="EMBL" id="KAE9391860.1"/>
    </source>
</evidence>
<organism evidence="2 3">
    <name type="scientific">Gymnopus androsaceus JB14</name>
    <dbReference type="NCBI Taxonomy" id="1447944"/>
    <lineage>
        <taxon>Eukaryota</taxon>
        <taxon>Fungi</taxon>
        <taxon>Dikarya</taxon>
        <taxon>Basidiomycota</taxon>
        <taxon>Agaricomycotina</taxon>
        <taxon>Agaricomycetes</taxon>
        <taxon>Agaricomycetidae</taxon>
        <taxon>Agaricales</taxon>
        <taxon>Marasmiineae</taxon>
        <taxon>Omphalotaceae</taxon>
        <taxon>Gymnopus</taxon>
    </lineage>
</organism>
<dbReference type="EMBL" id="ML769611">
    <property type="protein sequence ID" value="KAE9391860.1"/>
    <property type="molecule type" value="Genomic_DNA"/>
</dbReference>
<evidence type="ECO:0000256" key="1">
    <source>
        <dbReference type="SAM" id="MobiDB-lite"/>
    </source>
</evidence>
<reference evidence="2" key="1">
    <citation type="journal article" date="2019" name="Environ. Microbiol.">
        <title>Fungal ecological strategies reflected in gene transcription - a case study of two litter decomposers.</title>
        <authorList>
            <person name="Barbi F."/>
            <person name="Kohler A."/>
            <person name="Barry K."/>
            <person name="Baskaran P."/>
            <person name="Daum C."/>
            <person name="Fauchery L."/>
            <person name="Ihrmark K."/>
            <person name="Kuo A."/>
            <person name="LaButti K."/>
            <person name="Lipzen A."/>
            <person name="Morin E."/>
            <person name="Grigoriev I.V."/>
            <person name="Henrissat B."/>
            <person name="Lindahl B."/>
            <person name="Martin F."/>
        </authorList>
    </citation>
    <scope>NUCLEOTIDE SEQUENCE</scope>
    <source>
        <strain evidence="2">JB14</strain>
    </source>
</reference>
<feature type="compositionally biased region" description="Polar residues" evidence="1">
    <location>
        <begin position="108"/>
        <end position="117"/>
    </location>
</feature>
<keyword evidence="3" id="KW-1185">Reference proteome</keyword>
<dbReference type="Proteomes" id="UP000799118">
    <property type="component" value="Unassembled WGS sequence"/>
</dbReference>
<sequence length="128" mass="13917">MVMAIADSNRDEWNNFVKKHTIFKPFATQGWEFFFDDIQEILPATATARGKYIYNASGHSQASQSTDSQQSQFIGTPDDSQDTGSDAGQFDKDPFVLPGDSPTPAPHSDSSTPTPASHSVPLLLISLP</sequence>
<gene>
    <name evidence="2" type="ORF">BT96DRAFT_1000920</name>
</gene>
<feature type="compositionally biased region" description="Low complexity" evidence="1">
    <location>
        <begin position="60"/>
        <end position="72"/>
    </location>
</feature>
<evidence type="ECO:0000313" key="3">
    <source>
        <dbReference type="Proteomes" id="UP000799118"/>
    </source>
</evidence>
<dbReference type="AlphaFoldDB" id="A0A6A4H2F1"/>
<dbReference type="OrthoDB" id="3186724at2759"/>
<proteinExistence type="predicted"/>
<protein>
    <submittedName>
        <fullName evidence="2">Uncharacterized protein</fullName>
    </submittedName>
</protein>
<feature type="region of interest" description="Disordered" evidence="1">
    <location>
        <begin position="57"/>
        <end position="128"/>
    </location>
</feature>